<dbReference type="AlphaFoldDB" id="A0AAD8XZV0"/>
<feature type="compositionally biased region" description="Basic and acidic residues" evidence="2">
    <location>
        <begin position="121"/>
        <end position="144"/>
    </location>
</feature>
<organism evidence="3 4">
    <name type="scientific">Skeletonema marinoi</name>
    <dbReference type="NCBI Taxonomy" id="267567"/>
    <lineage>
        <taxon>Eukaryota</taxon>
        <taxon>Sar</taxon>
        <taxon>Stramenopiles</taxon>
        <taxon>Ochrophyta</taxon>
        <taxon>Bacillariophyta</taxon>
        <taxon>Coscinodiscophyceae</taxon>
        <taxon>Thalassiosirophycidae</taxon>
        <taxon>Thalassiosirales</taxon>
        <taxon>Skeletonemataceae</taxon>
        <taxon>Skeletonema</taxon>
        <taxon>Skeletonema marinoi-dohrnii complex</taxon>
    </lineage>
</organism>
<comment type="caution">
    <text evidence="3">The sequence shown here is derived from an EMBL/GenBank/DDBJ whole genome shotgun (WGS) entry which is preliminary data.</text>
</comment>
<name>A0AAD8XZV0_9STRA</name>
<evidence type="ECO:0000313" key="3">
    <source>
        <dbReference type="EMBL" id="KAK1736480.1"/>
    </source>
</evidence>
<dbReference type="Proteomes" id="UP001224775">
    <property type="component" value="Unassembled WGS sequence"/>
</dbReference>
<feature type="coiled-coil region" evidence="1">
    <location>
        <begin position="17"/>
        <end position="86"/>
    </location>
</feature>
<evidence type="ECO:0000256" key="1">
    <source>
        <dbReference type="SAM" id="Coils"/>
    </source>
</evidence>
<evidence type="ECO:0000256" key="2">
    <source>
        <dbReference type="SAM" id="MobiDB-lite"/>
    </source>
</evidence>
<proteinExistence type="predicted"/>
<dbReference type="EMBL" id="JATAAI010000029">
    <property type="protein sequence ID" value="KAK1736480.1"/>
    <property type="molecule type" value="Genomic_DNA"/>
</dbReference>
<gene>
    <name evidence="3" type="ORF">QTG54_013080</name>
</gene>
<feature type="compositionally biased region" description="Basic and acidic residues" evidence="2">
    <location>
        <begin position="95"/>
        <end position="114"/>
    </location>
</feature>
<evidence type="ECO:0000313" key="4">
    <source>
        <dbReference type="Proteomes" id="UP001224775"/>
    </source>
</evidence>
<sequence length="224" mass="25754">MAYNGGEQNVNRLISANASFTRQRDDARRTRQLAEERLNLVKKDREVEEKKIVSMEEKLKEHLEKMQRTKAEREKLECANGEITKNYNFQHSELTSKKEKLDRADDKRKIDANERNLTMSRNREDLRKLRDASREGASQRHADNKMTVASKLRKLDEICDIDGGKEFFMKLSTDGLLSVVKDRKLKDVNEIEQGNAALRRIIAGYQNALGSSNLVDGAVSVMQQ</sequence>
<reference evidence="3" key="1">
    <citation type="submission" date="2023-06" db="EMBL/GenBank/DDBJ databases">
        <title>Survivors Of The Sea: Transcriptome response of Skeletonema marinoi to long-term dormancy.</title>
        <authorList>
            <person name="Pinder M.I.M."/>
            <person name="Kourtchenko O."/>
            <person name="Robertson E.K."/>
            <person name="Larsson T."/>
            <person name="Maumus F."/>
            <person name="Osuna-Cruz C.M."/>
            <person name="Vancaester E."/>
            <person name="Stenow R."/>
            <person name="Vandepoele K."/>
            <person name="Ploug H."/>
            <person name="Bruchert V."/>
            <person name="Godhe A."/>
            <person name="Topel M."/>
        </authorList>
    </citation>
    <scope>NUCLEOTIDE SEQUENCE</scope>
    <source>
        <strain evidence="3">R05AC</strain>
    </source>
</reference>
<protein>
    <submittedName>
        <fullName evidence="3">Uncharacterized protein</fullName>
    </submittedName>
</protein>
<feature type="region of interest" description="Disordered" evidence="2">
    <location>
        <begin position="95"/>
        <end position="144"/>
    </location>
</feature>
<keyword evidence="1" id="KW-0175">Coiled coil</keyword>
<accession>A0AAD8XZV0</accession>
<keyword evidence="4" id="KW-1185">Reference proteome</keyword>